<organism evidence="1 2">
    <name type="scientific">Rasamsonia emersonii (strain ATCC 16479 / CBS 393.64 / IMI 116815)</name>
    <dbReference type="NCBI Taxonomy" id="1408163"/>
    <lineage>
        <taxon>Eukaryota</taxon>
        <taxon>Fungi</taxon>
        <taxon>Dikarya</taxon>
        <taxon>Ascomycota</taxon>
        <taxon>Pezizomycotina</taxon>
        <taxon>Eurotiomycetes</taxon>
        <taxon>Eurotiomycetidae</taxon>
        <taxon>Eurotiales</taxon>
        <taxon>Trichocomaceae</taxon>
        <taxon>Rasamsonia</taxon>
    </lineage>
</organism>
<protein>
    <submittedName>
        <fullName evidence="1">Uncharacterized protein</fullName>
    </submittedName>
</protein>
<dbReference type="RefSeq" id="XP_013328009.1">
    <property type="nucleotide sequence ID" value="XM_013472555.1"/>
</dbReference>
<gene>
    <name evidence="1" type="ORF">T310_4578</name>
</gene>
<keyword evidence="2" id="KW-1185">Reference proteome</keyword>
<comment type="caution">
    <text evidence="1">The sequence shown here is derived from an EMBL/GenBank/DDBJ whole genome shotgun (WGS) entry which is preliminary data.</text>
</comment>
<accession>A0A0F4YSY2</accession>
<proteinExistence type="predicted"/>
<dbReference type="OrthoDB" id="4336792at2759"/>
<evidence type="ECO:0000313" key="2">
    <source>
        <dbReference type="Proteomes" id="UP000053958"/>
    </source>
</evidence>
<evidence type="ECO:0000313" key="1">
    <source>
        <dbReference type="EMBL" id="KKA21397.1"/>
    </source>
</evidence>
<dbReference type="STRING" id="1408163.A0A0F4YSY2"/>
<dbReference type="EMBL" id="LASV01000186">
    <property type="protein sequence ID" value="KKA21397.1"/>
    <property type="molecule type" value="Genomic_DNA"/>
</dbReference>
<dbReference type="Proteomes" id="UP000053958">
    <property type="component" value="Unassembled WGS sequence"/>
</dbReference>
<dbReference type="GeneID" id="25316926"/>
<name>A0A0F4YSY2_RASE3</name>
<reference evidence="1 2" key="1">
    <citation type="submission" date="2015-04" db="EMBL/GenBank/DDBJ databases">
        <authorList>
            <person name="Heijne W.H."/>
            <person name="Fedorova N.D."/>
            <person name="Nierman W.C."/>
            <person name="Vollebregt A.W."/>
            <person name="Zhao Z."/>
            <person name="Wu L."/>
            <person name="Kumar M."/>
            <person name="Stam H."/>
            <person name="van den Berg M.A."/>
            <person name="Pel H.J."/>
        </authorList>
    </citation>
    <scope>NUCLEOTIDE SEQUENCE [LARGE SCALE GENOMIC DNA]</scope>
    <source>
        <strain evidence="1 2">CBS 393.64</strain>
    </source>
</reference>
<dbReference type="AlphaFoldDB" id="A0A0F4YSY2"/>
<sequence>MLKILEQLLVGIHYVDEKKWISIYTKEEKTGVAILQYMIAAEEEQQILYLTGKVPDVILGSVQGEEEQPEIKSESPKDLAELKKDYEKKLSELHQAYWLHQVALGQLVSEKPKGPYIREWELKRRRKRGKMTLAWVEEQKACAAKGGCCGRDSGCCEKLLGTYPEPTSPGQLRFLKNKKKVKPIYGHCSTYYCQCCVKSRGFSKLNPGFTESVNKRYGRKQAGTVNEVQRQLRIFLLEQRRSMAGISYLQSVLEHAKAGETKQIEVVAAEKDDYDRPETRSSSSS</sequence>